<evidence type="ECO:0000313" key="2">
    <source>
        <dbReference type="EMBL" id="BBO31789.1"/>
    </source>
</evidence>
<gene>
    <name evidence="2" type="ORF">PLANPX_1401</name>
</gene>
<reference evidence="3" key="1">
    <citation type="submission" date="2019-10" db="EMBL/GenBank/DDBJ databases">
        <title>Lacipirellula parvula gen. nov., sp. nov., representing a lineage of planctomycetes widespread in freshwater anoxic habitats, and description of the family Lacipirellulaceae.</title>
        <authorList>
            <person name="Dedysh S.N."/>
            <person name="Kulichevskaya I.S."/>
            <person name="Beletsky A.V."/>
            <person name="Rakitin A.L."/>
            <person name="Mardanov A.V."/>
            <person name="Ivanova A.A."/>
            <person name="Saltykova V.X."/>
            <person name="Rijpstra W.I.C."/>
            <person name="Sinninghe Damste J.S."/>
            <person name="Ravin N.V."/>
        </authorList>
    </citation>
    <scope>NUCLEOTIDE SEQUENCE [LARGE SCALE GENOMIC DNA]</scope>
    <source>
        <strain evidence="3">PX69</strain>
    </source>
</reference>
<proteinExistence type="predicted"/>
<name>A0A5K7XFP2_9BACT</name>
<dbReference type="EMBL" id="AP021861">
    <property type="protein sequence ID" value="BBO31789.1"/>
    <property type="molecule type" value="Genomic_DNA"/>
</dbReference>
<dbReference type="KEGG" id="lpav:PLANPX_1401"/>
<evidence type="ECO:0000313" key="3">
    <source>
        <dbReference type="Proteomes" id="UP000326837"/>
    </source>
</evidence>
<dbReference type="PROSITE" id="PS51257">
    <property type="entry name" value="PROKAR_LIPOPROTEIN"/>
    <property type="match status" value="1"/>
</dbReference>
<evidence type="ECO:0008006" key="4">
    <source>
        <dbReference type="Google" id="ProtNLM"/>
    </source>
</evidence>
<keyword evidence="1" id="KW-0732">Signal</keyword>
<sequence length="106" mass="11419">MRPRCWIAMLIVTSIFALSGCADDQVVGNWKSSASGVSVEFLSDGSGVGAQSGIDVTEGLRWNRLSDGRLRVETSSGGAKIYTVERSGRKLKLIDANGNHDEFDLQ</sequence>
<protein>
    <recommendedName>
        <fullName evidence="4">DUF5640 domain-containing protein</fullName>
    </recommendedName>
</protein>
<dbReference type="Proteomes" id="UP000326837">
    <property type="component" value="Chromosome"/>
</dbReference>
<feature type="signal peptide" evidence="1">
    <location>
        <begin position="1"/>
        <end position="22"/>
    </location>
</feature>
<organism evidence="2 3">
    <name type="scientific">Lacipirellula parvula</name>
    <dbReference type="NCBI Taxonomy" id="2650471"/>
    <lineage>
        <taxon>Bacteria</taxon>
        <taxon>Pseudomonadati</taxon>
        <taxon>Planctomycetota</taxon>
        <taxon>Planctomycetia</taxon>
        <taxon>Pirellulales</taxon>
        <taxon>Lacipirellulaceae</taxon>
        <taxon>Lacipirellula</taxon>
    </lineage>
</organism>
<accession>A0A5K7XFP2</accession>
<feature type="chain" id="PRO_5024965942" description="DUF5640 domain-containing protein" evidence="1">
    <location>
        <begin position="23"/>
        <end position="106"/>
    </location>
</feature>
<dbReference type="AlphaFoldDB" id="A0A5K7XFP2"/>
<keyword evidence="3" id="KW-1185">Reference proteome</keyword>
<evidence type="ECO:0000256" key="1">
    <source>
        <dbReference type="SAM" id="SignalP"/>
    </source>
</evidence>